<feature type="region of interest" description="Disordered" evidence="1">
    <location>
        <begin position="123"/>
        <end position="144"/>
    </location>
</feature>
<feature type="region of interest" description="Disordered" evidence="1">
    <location>
        <begin position="890"/>
        <end position="923"/>
    </location>
</feature>
<evidence type="ECO:0000313" key="4">
    <source>
        <dbReference type="EMBL" id="CAI4216961.1"/>
    </source>
</evidence>
<evidence type="ECO:0000256" key="3">
    <source>
        <dbReference type="SAM" id="SignalP"/>
    </source>
</evidence>
<organism evidence="4 5">
    <name type="scientific">Parascedosporium putredinis</name>
    <dbReference type="NCBI Taxonomy" id="1442378"/>
    <lineage>
        <taxon>Eukaryota</taxon>
        <taxon>Fungi</taxon>
        <taxon>Dikarya</taxon>
        <taxon>Ascomycota</taxon>
        <taxon>Pezizomycotina</taxon>
        <taxon>Sordariomycetes</taxon>
        <taxon>Hypocreomycetidae</taxon>
        <taxon>Microascales</taxon>
        <taxon>Microascaceae</taxon>
        <taxon>Parascedosporium</taxon>
    </lineage>
</organism>
<dbReference type="InterPro" id="IPR011043">
    <property type="entry name" value="Gal_Oxase/kelch_b-propeller"/>
</dbReference>
<feature type="compositionally biased region" description="Low complexity" evidence="1">
    <location>
        <begin position="405"/>
        <end position="418"/>
    </location>
</feature>
<feature type="compositionally biased region" description="Basic and acidic residues" evidence="1">
    <location>
        <begin position="577"/>
        <end position="588"/>
    </location>
</feature>
<feature type="compositionally biased region" description="Polar residues" evidence="1">
    <location>
        <begin position="667"/>
        <end position="679"/>
    </location>
</feature>
<dbReference type="Proteomes" id="UP000838763">
    <property type="component" value="Unassembled WGS sequence"/>
</dbReference>
<comment type="caution">
    <text evidence="4">The sequence shown here is derived from an EMBL/GenBank/DDBJ whole genome shotgun (WGS) entry which is preliminary data.</text>
</comment>
<sequence>MLLIFFTTWVPAVLAAAPSKFPYIPATILAPTLTTNNETTTASKAYVFRQKDENVEFLSIDIGAVIDGENGWETLVDKLPFMEGKSETTIYSPVLAENGHLIVYVGDCDSSTGFEVWTYTPSNDADDSPSWEKQSTSASDDVSNPAPNFLGASISFSSQIQPTVSDPVLYTFGGVCSKASDEVTSWQYLGRYSNQMRKVSLTSDSQYRISIVPSKGPVREAGFTLTGLLPSLNYRGETVTQRSNYVLLGGHTQEAFVNMSTAAVWNLPEESWSFVNINAPSARSEELRADAVYASQQSGTVAIDSRSGHTTILSEDGSTLVMLGGWVGNVNRAAQPQLAILRMGASYDDWQWVVPDNQPSGNGIYGHAAALLPGNVMMIYGGYDITPPDWAKSKRQLGSNGPHGGSTSNSGSGSSSGEEAGKGENDKAKKLGLGIGLGIGIPLLIAIAALIFFYRRHSKRRRTMRDDAIRALAQDRALFLQNGDMSGRDYDTGYDSFSWNPQSWYTGGPNAYDNGARSLGYETLRGAQNRNSLPIHPALQVPRKPVSRSSRGIYQPAGGPMASGIHPIYEADEDAEQHENKADKRTRGNESSSSDSANEPQTPTSQPYSDPFSTPIAPAAPVLYPQGRSATTPSPEHYQVDPEVQDWMSDLDAAECLLARMNRRQSGRTSPTKASTRSSVLGDEDSRTGSNLSDRSAISVARSASGRTYLRPLSFGLGFGAGIATDGRAGSSSSSNPSYNTAKSNFTTLQTEGPNLLYSNGGNELDHHDRRHPNDHYDEQDEDFIPVPGSPSKMKPRQGWLGSLRRVFSLRSTSLGLEQYWRLPPAAEAGKHAWESEISSSGIGGSLTVPVDSEPRRSTETEWDIERAVEQRLVQVMFTVPKEKLRVVNGESEDDLETSMSGLGMERLDLGPPRDSRPSHNGDILDEKRAFEEVSVASHPLNESLSDLEDPFIEPRHELVSSESDADFEDDDDEHSMHHHHFPEATVRPLSVSSFQPPPTPEIPQRSTMRDTTSLRESELLYTADMMRFEKPKTKVLEMVESIEGRSREGSPRRSR</sequence>
<evidence type="ECO:0000256" key="1">
    <source>
        <dbReference type="SAM" id="MobiDB-lite"/>
    </source>
</evidence>
<evidence type="ECO:0008006" key="6">
    <source>
        <dbReference type="Google" id="ProtNLM"/>
    </source>
</evidence>
<dbReference type="EMBL" id="CALLCH030000015">
    <property type="protein sequence ID" value="CAI4216961.1"/>
    <property type="molecule type" value="Genomic_DNA"/>
</dbReference>
<keyword evidence="5" id="KW-1185">Reference proteome</keyword>
<feature type="compositionally biased region" description="Polar residues" evidence="1">
    <location>
        <begin position="589"/>
        <end position="612"/>
    </location>
</feature>
<feature type="signal peptide" evidence="3">
    <location>
        <begin position="1"/>
        <end position="15"/>
    </location>
</feature>
<dbReference type="AlphaFoldDB" id="A0A9P1H7R2"/>
<dbReference type="InterPro" id="IPR015915">
    <property type="entry name" value="Kelch-typ_b-propeller"/>
</dbReference>
<feature type="compositionally biased region" description="Polar residues" evidence="1">
    <location>
        <begin position="131"/>
        <end position="144"/>
    </location>
</feature>
<keyword evidence="3" id="KW-0732">Signal</keyword>
<feature type="region of interest" description="Disordered" evidence="1">
    <location>
        <begin position="662"/>
        <end position="694"/>
    </location>
</feature>
<dbReference type="OrthoDB" id="205993at2759"/>
<protein>
    <recommendedName>
        <fullName evidence="6">Galactose oxidase</fullName>
    </recommendedName>
</protein>
<keyword evidence="2" id="KW-1133">Transmembrane helix</keyword>
<feature type="region of interest" description="Disordered" evidence="1">
    <location>
        <begin position="959"/>
        <end position="1017"/>
    </location>
</feature>
<proteinExistence type="predicted"/>
<name>A0A9P1H7R2_9PEZI</name>
<feature type="compositionally biased region" description="Acidic residues" evidence="1">
    <location>
        <begin position="964"/>
        <end position="974"/>
    </location>
</feature>
<gene>
    <name evidence="4" type="ORF">PPNO1_LOCUS6605</name>
</gene>
<keyword evidence="2" id="KW-0812">Transmembrane</keyword>
<keyword evidence="2" id="KW-0472">Membrane</keyword>
<reference evidence="4" key="1">
    <citation type="submission" date="2022-11" db="EMBL/GenBank/DDBJ databases">
        <authorList>
            <person name="Scott C."/>
            <person name="Bruce N."/>
        </authorList>
    </citation>
    <scope>NUCLEOTIDE SEQUENCE</scope>
</reference>
<evidence type="ECO:0000256" key="2">
    <source>
        <dbReference type="SAM" id="Phobius"/>
    </source>
</evidence>
<accession>A0A9P1H7R2</accession>
<feature type="transmembrane region" description="Helical" evidence="2">
    <location>
        <begin position="431"/>
        <end position="454"/>
    </location>
</feature>
<feature type="compositionally biased region" description="Basic and acidic residues" evidence="1">
    <location>
        <begin position="906"/>
        <end position="923"/>
    </location>
</feature>
<feature type="region of interest" description="Disordered" evidence="1">
    <location>
        <begin position="531"/>
        <end position="638"/>
    </location>
</feature>
<feature type="chain" id="PRO_5040485843" description="Galactose oxidase" evidence="3">
    <location>
        <begin position="16"/>
        <end position="1056"/>
    </location>
</feature>
<dbReference type="Gene3D" id="2.120.10.80">
    <property type="entry name" value="Kelch-type beta propeller"/>
    <property type="match status" value="1"/>
</dbReference>
<feature type="region of interest" description="Disordered" evidence="1">
    <location>
        <begin position="391"/>
        <end position="424"/>
    </location>
</feature>
<dbReference type="SUPFAM" id="SSF50965">
    <property type="entry name" value="Galactose oxidase, central domain"/>
    <property type="match status" value="1"/>
</dbReference>
<evidence type="ECO:0000313" key="5">
    <source>
        <dbReference type="Proteomes" id="UP000838763"/>
    </source>
</evidence>